<protein>
    <submittedName>
        <fullName evidence="1">Uncharacterized protein</fullName>
    </submittedName>
</protein>
<dbReference type="Proteomes" id="UP000064967">
    <property type="component" value="Chromosome"/>
</dbReference>
<gene>
    <name evidence="1" type="ORF">AKJ09_03794</name>
</gene>
<keyword evidence="2" id="KW-1185">Reference proteome</keyword>
<dbReference type="STRING" id="1391654.AKJ09_03794"/>
<dbReference type="AlphaFoldDB" id="A0A0K1PUB6"/>
<evidence type="ECO:0000313" key="1">
    <source>
        <dbReference type="EMBL" id="AKU97130.1"/>
    </source>
</evidence>
<reference evidence="1 2" key="1">
    <citation type="submission" date="2015-08" db="EMBL/GenBank/DDBJ databases">
        <authorList>
            <person name="Babu N.S."/>
            <person name="Beckwith C.J."/>
            <person name="Beseler K.G."/>
            <person name="Brison A."/>
            <person name="Carone J.V."/>
            <person name="Caskin T.P."/>
            <person name="Diamond M."/>
            <person name="Durham M.E."/>
            <person name="Foxe J.M."/>
            <person name="Go M."/>
            <person name="Henderson B.A."/>
            <person name="Jones I.B."/>
            <person name="McGettigan J.A."/>
            <person name="Micheletti S.J."/>
            <person name="Nasrallah M.E."/>
            <person name="Ortiz D."/>
            <person name="Piller C.R."/>
            <person name="Privatt S.R."/>
            <person name="Schneider S.L."/>
            <person name="Sharp S."/>
            <person name="Smith T.C."/>
            <person name="Stanton J.D."/>
            <person name="Ullery H.E."/>
            <person name="Wilson R.J."/>
            <person name="Serrano M.G."/>
            <person name="Buck G."/>
            <person name="Lee V."/>
            <person name="Wang Y."/>
            <person name="Carvalho R."/>
            <person name="Voegtly L."/>
            <person name="Shi R."/>
            <person name="Duckworth R."/>
            <person name="Johnson A."/>
            <person name="Loviza R."/>
            <person name="Walstead R."/>
            <person name="Shah Z."/>
            <person name="Kiflezghi M."/>
            <person name="Wade K."/>
            <person name="Ball S.L."/>
            <person name="Bradley K.W."/>
            <person name="Asai D.J."/>
            <person name="Bowman C.A."/>
            <person name="Russell D.A."/>
            <person name="Pope W.H."/>
            <person name="Jacobs-Sera D."/>
            <person name="Hendrix R.W."/>
            <person name="Hatfull G.F."/>
        </authorList>
    </citation>
    <scope>NUCLEOTIDE SEQUENCE [LARGE SCALE GENOMIC DNA]</scope>
    <source>
        <strain evidence="1 2">DSM 27648</strain>
    </source>
</reference>
<organism evidence="1 2">
    <name type="scientific">Labilithrix luteola</name>
    <dbReference type="NCBI Taxonomy" id="1391654"/>
    <lineage>
        <taxon>Bacteria</taxon>
        <taxon>Pseudomonadati</taxon>
        <taxon>Myxococcota</taxon>
        <taxon>Polyangia</taxon>
        <taxon>Polyangiales</taxon>
        <taxon>Labilitrichaceae</taxon>
        <taxon>Labilithrix</taxon>
    </lineage>
</organism>
<name>A0A0K1PUB6_9BACT</name>
<proteinExistence type="predicted"/>
<evidence type="ECO:0000313" key="2">
    <source>
        <dbReference type="Proteomes" id="UP000064967"/>
    </source>
</evidence>
<dbReference type="KEGG" id="llu:AKJ09_03794"/>
<sequence>MDHAGVCARPGIGHVRSRSVAFGRSRSNATFAVMTVEMVAMVARLASVFH</sequence>
<dbReference type="EMBL" id="CP012333">
    <property type="protein sequence ID" value="AKU97130.1"/>
    <property type="molecule type" value="Genomic_DNA"/>
</dbReference>
<accession>A0A0K1PUB6</accession>